<evidence type="ECO:0000256" key="5">
    <source>
        <dbReference type="ARBA" id="ARBA00023004"/>
    </source>
</evidence>
<dbReference type="PANTHER" id="PTHR10458:SF2">
    <property type="entry name" value="PEPTIDE DEFORMYLASE, MITOCHONDRIAL"/>
    <property type="match status" value="1"/>
</dbReference>
<evidence type="ECO:0000256" key="1">
    <source>
        <dbReference type="ARBA" id="ARBA00010759"/>
    </source>
</evidence>
<reference evidence="7 8" key="1">
    <citation type="submission" date="2014-07" db="EMBL/GenBank/DDBJ databases">
        <authorList>
            <person name="Zhang J.E."/>
            <person name="Yang H."/>
            <person name="Guo J."/>
            <person name="Deng Z."/>
            <person name="Luo H."/>
            <person name="Luo M."/>
            <person name="Zhao B."/>
        </authorList>
    </citation>
    <scope>NUCLEOTIDE SEQUENCE [LARGE SCALE GENOMIC DNA]</scope>
    <source>
        <strain evidence="7 8">1CP</strain>
    </source>
</reference>
<evidence type="ECO:0000256" key="6">
    <source>
        <dbReference type="ARBA" id="ARBA00037114"/>
    </source>
</evidence>
<evidence type="ECO:0000313" key="7">
    <source>
        <dbReference type="EMBL" id="ANS30815.1"/>
    </source>
</evidence>
<dbReference type="PATRIC" id="fig|37919.13.peg.6464"/>
<dbReference type="GO" id="GO:0006412">
    <property type="term" value="P:translation"/>
    <property type="evidence" value="ECO:0007669"/>
    <property type="project" value="UniProtKB-KW"/>
</dbReference>
<comment type="similarity">
    <text evidence="1">Belongs to the polypeptide deformylase family.</text>
</comment>
<dbReference type="AlphaFoldDB" id="A0A1B1KDW3"/>
<comment type="function">
    <text evidence="6">Removes the formyl group from the N-terminal Met of newly synthesized proteins.</text>
</comment>
<dbReference type="GO" id="GO:0046872">
    <property type="term" value="F:metal ion binding"/>
    <property type="evidence" value="ECO:0007669"/>
    <property type="project" value="UniProtKB-KW"/>
</dbReference>
<dbReference type="Gene3D" id="3.90.45.10">
    <property type="entry name" value="Peptide deformylase"/>
    <property type="match status" value="1"/>
</dbReference>
<keyword evidence="3" id="KW-0378">Hydrolase</keyword>
<dbReference type="SUPFAM" id="SSF56420">
    <property type="entry name" value="Peptide deformylase"/>
    <property type="match status" value="1"/>
</dbReference>
<keyword evidence="5" id="KW-0408">Iron</keyword>
<organism evidence="7 8">
    <name type="scientific">Rhodococcus opacus</name>
    <name type="common">Nocardia opaca</name>
    <dbReference type="NCBI Taxonomy" id="37919"/>
    <lineage>
        <taxon>Bacteria</taxon>
        <taxon>Bacillati</taxon>
        <taxon>Actinomycetota</taxon>
        <taxon>Actinomycetes</taxon>
        <taxon>Mycobacteriales</taxon>
        <taxon>Nocardiaceae</taxon>
        <taxon>Rhodococcus</taxon>
    </lineage>
</organism>
<evidence type="ECO:0008006" key="9">
    <source>
        <dbReference type="Google" id="ProtNLM"/>
    </source>
</evidence>
<gene>
    <name evidence="7" type="ORF">R1CP_30940</name>
</gene>
<dbReference type="PANTHER" id="PTHR10458">
    <property type="entry name" value="PEPTIDE DEFORMYLASE"/>
    <property type="match status" value="1"/>
</dbReference>
<accession>A0A1B1KDW3</accession>
<dbReference type="Proteomes" id="UP000186108">
    <property type="component" value="Chromosome"/>
</dbReference>
<dbReference type="Pfam" id="PF01327">
    <property type="entry name" value="Pep_deformylase"/>
    <property type="match status" value="1"/>
</dbReference>
<sequence length="71" mass="8197">MDIDNNPISVEGTGYLARCLQHETDHLAGHLYLDRLVGRNHRAARKMIKRRQWTDPGNTWVPGADRDPFGW</sequence>
<evidence type="ECO:0000256" key="4">
    <source>
        <dbReference type="ARBA" id="ARBA00022917"/>
    </source>
</evidence>
<evidence type="ECO:0000256" key="2">
    <source>
        <dbReference type="ARBA" id="ARBA00022723"/>
    </source>
</evidence>
<dbReference type="InterPro" id="IPR023635">
    <property type="entry name" value="Peptide_deformylase"/>
</dbReference>
<protein>
    <recommendedName>
        <fullName evidence="9">Peptide deformylase</fullName>
    </recommendedName>
</protein>
<dbReference type="EMBL" id="CP009111">
    <property type="protein sequence ID" value="ANS30815.1"/>
    <property type="molecule type" value="Genomic_DNA"/>
</dbReference>
<evidence type="ECO:0000256" key="3">
    <source>
        <dbReference type="ARBA" id="ARBA00022801"/>
    </source>
</evidence>
<dbReference type="InterPro" id="IPR036821">
    <property type="entry name" value="Peptide_deformylase_sf"/>
</dbReference>
<keyword evidence="2" id="KW-0479">Metal-binding</keyword>
<evidence type="ECO:0000313" key="8">
    <source>
        <dbReference type="Proteomes" id="UP000186108"/>
    </source>
</evidence>
<name>A0A1B1KDW3_RHOOP</name>
<proteinExistence type="inferred from homology"/>
<dbReference type="GO" id="GO:0042586">
    <property type="term" value="F:peptide deformylase activity"/>
    <property type="evidence" value="ECO:0007669"/>
    <property type="project" value="InterPro"/>
</dbReference>
<keyword evidence="4" id="KW-0648">Protein biosynthesis</keyword>